<comment type="caution">
    <text evidence="1">The sequence shown here is derived from an EMBL/GenBank/DDBJ whole genome shotgun (WGS) entry which is preliminary data.</text>
</comment>
<dbReference type="Proteomes" id="UP000187429">
    <property type="component" value="Unassembled WGS sequence"/>
</dbReference>
<protein>
    <submittedName>
        <fullName evidence="1">Uncharacterized protein</fullName>
    </submittedName>
</protein>
<organism evidence="1 2">
    <name type="scientific">Smittium culicis</name>
    <dbReference type="NCBI Taxonomy" id="133412"/>
    <lineage>
        <taxon>Eukaryota</taxon>
        <taxon>Fungi</taxon>
        <taxon>Fungi incertae sedis</taxon>
        <taxon>Zoopagomycota</taxon>
        <taxon>Kickxellomycotina</taxon>
        <taxon>Harpellomycetes</taxon>
        <taxon>Harpellales</taxon>
        <taxon>Legeriomycetaceae</taxon>
        <taxon>Smittium</taxon>
    </lineage>
</organism>
<accession>A0A1R1XSG8</accession>
<keyword evidence="2" id="KW-1185">Reference proteome</keyword>
<dbReference type="EMBL" id="LSSM01003551">
    <property type="protein sequence ID" value="OMJ17565.1"/>
    <property type="molecule type" value="Genomic_DNA"/>
</dbReference>
<sequence>MRHLSKRGTGRPSIPTIRISTAEIRIVVDRWTCAQLLSQSVLNEYVNPVSRWSPSGIPDHCLRYPQPRIV</sequence>
<evidence type="ECO:0000313" key="1">
    <source>
        <dbReference type="EMBL" id="OMJ17565.1"/>
    </source>
</evidence>
<reference evidence="2" key="1">
    <citation type="submission" date="2017-01" db="EMBL/GenBank/DDBJ databases">
        <authorList>
            <person name="Wang Y."/>
            <person name="White M."/>
            <person name="Kvist S."/>
            <person name="Moncalvo J.-M."/>
        </authorList>
    </citation>
    <scope>NUCLEOTIDE SEQUENCE [LARGE SCALE GENOMIC DNA]</scope>
    <source>
        <strain evidence="2">ID-206-W2</strain>
    </source>
</reference>
<name>A0A1R1XSG8_9FUNG</name>
<dbReference type="AlphaFoldDB" id="A0A1R1XSG8"/>
<gene>
    <name evidence="1" type="ORF">AYI69_g7375</name>
</gene>
<evidence type="ECO:0000313" key="2">
    <source>
        <dbReference type="Proteomes" id="UP000187429"/>
    </source>
</evidence>
<proteinExistence type="predicted"/>